<evidence type="ECO:0000313" key="2">
    <source>
        <dbReference type="EMBL" id="CAE6442383.1"/>
    </source>
</evidence>
<dbReference type="Proteomes" id="UP000663841">
    <property type="component" value="Unassembled WGS sequence"/>
</dbReference>
<sequence>MAKKSKGKGKAKAVADDESVSAVSSGDETKPPVKGKEKANTTSKPAIPIRLSKEAFVSMLNMAKSNLVAEDLAKKKGNKMFEEMTRKTGSAEAVDEAEA</sequence>
<proteinExistence type="predicted"/>
<organism evidence="2 3">
    <name type="scientific">Rhizoctonia solani</name>
    <dbReference type="NCBI Taxonomy" id="456999"/>
    <lineage>
        <taxon>Eukaryota</taxon>
        <taxon>Fungi</taxon>
        <taxon>Dikarya</taxon>
        <taxon>Basidiomycota</taxon>
        <taxon>Agaricomycotina</taxon>
        <taxon>Agaricomycetes</taxon>
        <taxon>Cantharellales</taxon>
        <taxon>Ceratobasidiaceae</taxon>
        <taxon>Rhizoctonia</taxon>
    </lineage>
</organism>
<feature type="region of interest" description="Disordered" evidence="1">
    <location>
        <begin position="1"/>
        <end position="47"/>
    </location>
</feature>
<protein>
    <submittedName>
        <fullName evidence="2">Uncharacterized protein</fullName>
    </submittedName>
</protein>
<accession>A0A8H3AWT9</accession>
<dbReference type="EMBL" id="CAJMWW010000096">
    <property type="protein sequence ID" value="CAE6442383.1"/>
    <property type="molecule type" value="Genomic_DNA"/>
</dbReference>
<name>A0A8H3AWT9_9AGAM</name>
<comment type="caution">
    <text evidence="2">The sequence shown here is derived from an EMBL/GenBank/DDBJ whole genome shotgun (WGS) entry which is preliminary data.</text>
</comment>
<feature type="compositionally biased region" description="Basic residues" evidence="1">
    <location>
        <begin position="1"/>
        <end position="11"/>
    </location>
</feature>
<gene>
    <name evidence="2" type="ORF">RDB_LOCUS101974</name>
</gene>
<reference evidence="2" key="1">
    <citation type="submission" date="2021-01" db="EMBL/GenBank/DDBJ databases">
        <authorList>
            <person name="Kaushik A."/>
        </authorList>
    </citation>
    <scope>NUCLEOTIDE SEQUENCE</scope>
    <source>
        <strain evidence="2">AG3-T5</strain>
    </source>
</reference>
<dbReference type="AlphaFoldDB" id="A0A8H3AWT9"/>
<evidence type="ECO:0000256" key="1">
    <source>
        <dbReference type="SAM" id="MobiDB-lite"/>
    </source>
</evidence>
<evidence type="ECO:0000313" key="3">
    <source>
        <dbReference type="Proteomes" id="UP000663841"/>
    </source>
</evidence>
<feature type="compositionally biased region" description="Basic and acidic residues" evidence="1">
    <location>
        <begin position="27"/>
        <end position="39"/>
    </location>
</feature>